<dbReference type="AlphaFoldDB" id="A0A1G9RVU5"/>
<sequence>MQARKSSGNALGMIVWTSASADPASNCLDHKHLIVVTGPTKATDAVAAPMSERFSLQDKAFSLRQRFQDDRLVVAQVPERHHRRPSSVVIPS</sequence>
<name>A0A1G9RVU5_9PSEU</name>
<proteinExistence type="predicted"/>
<protein>
    <submittedName>
        <fullName evidence="1">Uncharacterized protein</fullName>
    </submittedName>
</protein>
<gene>
    <name evidence="1" type="ORF">SAMN04488074_11938</name>
</gene>
<reference evidence="2" key="1">
    <citation type="submission" date="2016-10" db="EMBL/GenBank/DDBJ databases">
        <authorList>
            <person name="Varghese N."/>
            <person name="Submissions S."/>
        </authorList>
    </citation>
    <scope>NUCLEOTIDE SEQUENCE [LARGE SCALE GENOMIC DNA]</scope>
    <source>
        <strain evidence="2">DSM 44796</strain>
    </source>
</reference>
<evidence type="ECO:0000313" key="1">
    <source>
        <dbReference type="EMBL" id="SDM27408.1"/>
    </source>
</evidence>
<dbReference type="EMBL" id="FNET01000019">
    <property type="protein sequence ID" value="SDM27408.1"/>
    <property type="molecule type" value="Genomic_DNA"/>
</dbReference>
<evidence type="ECO:0000313" key="2">
    <source>
        <dbReference type="Proteomes" id="UP000199682"/>
    </source>
</evidence>
<organism evidence="1 2">
    <name type="scientific">Lentzea albidocapillata subsp. violacea</name>
    <dbReference type="NCBI Taxonomy" id="128104"/>
    <lineage>
        <taxon>Bacteria</taxon>
        <taxon>Bacillati</taxon>
        <taxon>Actinomycetota</taxon>
        <taxon>Actinomycetes</taxon>
        <taxon>Pseudonocardiales</taxon>
        <taxon>Pseudonocardiaceae</taxon>
        <taxon>Lentzea</taxon>
    </lineage>
</organism>
<dbReference type="Proteomes" id="UP000199682">
    <property type="component" value="Unassembled WGS sequence"/>
</dbReference>
<accession>A0A1G9RVU5</accession>